<protein>
    <recommendedName>
        <fullName evidence="3">Lipoprotein</fullName>
    </recommendedName>
</protein>
<evidence type="ECO:0008006" key="3">
    <source>
        <dbReference type="Google" id="ProtNLM"/>
    </source>
</evidence>
<name>A0AB33KEQ2_9ACTN</name>
<dbReference type="KEGG" id="stcm:SCMC78_17460"/>
<dbReference type="PROSITE" id="PS51257">
    <property type="entry name" value="PROKAR_LIPOPROTEIN"/>
    <property type="match status" value="1"/>
</dbReference>
<feature type="chain" id="PRO_5044286724" description="Lipoprotein" evidence="1">
    <location>
        <begin position="27"/>
        <end position="192"/>
    </location>
</feature>
<evidence type="ECO:0000256" key="1">
    <source>
        <dbReference type="SAM" id="SignalP"/>
    </source>
</evidence>
<evidence type="ECO:0000313" key="2">
    <source>
        <dbReference type="EMBL" id="BFP51939.1"/>
    </source>
</evidence>
<reference evidence="2" key="1">
    <citation type="submission" date="2024-07" db="EMBL/GenBank/DDBJ databases">
        <title>Complete genome sequences of cellulolytic bacteria, Kitasatospora sp. CMC57 and Streptomyces sp. CMC78, isolated from Japanese agricultural soil.</title>
        <authorList>
            <person name="Hashimoto T."/>
            <person name="Ito M."/>
            <person name="Iwamoto M."/>
            <person name="Fukahori D."/>
            <person name="Shoda T."/>
            <person name="Sakoda M."/>
            <person name="Morohoshi T."/>
            <person name="Mitsuboshi M."/>
            <person name="Nishizawa T."/>
        </authorList>
    </citation>
    <scope>NUCLEOTIDE SEQUENCE</scope>
    <source>
        <strain evidence="2">CMC78</strain>
    </source>
</reference>
<dbReference type="EMBL" id="AP035884">
    <property type="protein sequence ID" value="BFP51939.1"/>
    <property type="molecule type" value="Genomic_DNA"/>
</dbReference>
<keyword evidence="1" id="KW-0732">Signal</keyword>
<organism evidence="2">
    <name type="scientific">Streptomyces sp. CMC78</name>
    <dbReference type="NCBI Taxonomy" id="3231512"/>
    <lineage>
        <taxon>Bacteria</taxon>
        <taxon>Bacillati</taxon>
        <taxon>Actinomycetota</taxon>
        <taxon>Actinomycetes</taxon>
        <taxon>Kitasatosporales</taxon>
        <taxon>Streptomycetaceae</taxon>
        <taxon>Streptomyces</taxon>
    </lineage>
</organism>
<sequence length="192" mass="21029">MRYVKLAAFGATSALLLLGCSGKQTAYDYSIPEKVCGIDVQPSNMKPLLPPGKEVKESFREIRQRSGEHVNCGVVVDKGIDLSVSFSRQTGELDIAREAADKYTDLQRISLGRGVSSAAVGDDGAVAWMACLPKPHQPQYEMPETRSGKFDHVALEIRTGKVEDSGKVEERRTHIENFLRAYAPGVAEAWCT</sequence>
<dbReference type="AlphaFoldDB" id="A0AB33KEQ2"/>
<gene>
    <name evidence="2" type="ORF">SCMC78_17460</name>
</gene>
<feature type="signal peptide" evidence="1">
    <location>
        <begin position="1"/>
        <end position="26"/>
    </location>
</feature>
<accession>A0AB33KEQ2</accession>
<proteinExistence type="predicted"/>
<dbReference type="RefSeq" id="WP_319598213.1">
    <property type="nucleotide sequence ID" value="NZ_AP035884.1"/>
</dbReference>